<feature type="transmembrane region" description="Helical" evidence="6">
    <location>
        <begin position="149"/>
        <end position="168"/>
    </location>
</feature>
<evidence type="ECO:0000256" key="2">
    <source>
        <dbReference type="ARBA" id="ARBA00022448"/>
    </source>
</evidence>
<evidence type="ECO:0000256" key="1">
    <source>
        <dbReference type="ARBA" id="ARBA00004141"/>
    </source>
</evidence>
<keyword evidence="3 6" id="KW-0812">Transmembrane</keyword>
<dbReference type="PANTHER" id="PTHR13414:SF9">
    <property type="entry name" value="PROTON-COUPLED ZINC ANTIPORTER SLC30A9, MITOCHONDRIAL"/>
    <property type="match status" value="1"/>
</dbReference>
<dbReference type="NCBIfam" id="TIGR01297">
    <property type="entry name" value="CDF"/>
    <property type="match status" value="1"/>
</dbReference>
<keyword evidence="5 6" id="KW-0472">Membrane</keyword>
<dbReference type="OrthoDB" id="9806522at2"/>
<keyword evidence="2" id="KW-0813">Transport</keyword>
<dbReference type="Gene3D" id="1.20.1510.10">
    <property type="entry name" value="Cation efflux protein transmembrane domain"/>
    <property type="match status" value="1"/>
</dbReference>
<dbReference type="InterPro" id="IPR058533">
    <property type="entry name" value="Cation_efflux_TM"/>
</dbReference>
<proteinExistence type="predicted"/>
<dbReference type="Pfam" id="PF01545">
    <property type="entry name" value="Cation_efflux"/>
    <property type="match status" value="1"/>
</dbReference>
<name>A0A6L3V621_9BACI</name>
<evidence type="ECO:0000256" key="6">
    <source>
        <dbReference type="SAM" id="Phobius"/>
    </source>
</evidence>
<dbReference type="InterPro" id="IPR040177">
    <property type="entry name" value="SLC30A9"/>
</dbReference>
<evidence type="ECO:0000256" key="3">
    <source>
        <dbReference type="ARBA" id="ARBA00022692"/>
    </source>
</evidence>
<feature type="domain" description="Cation efflux protein transmembrane" evidence="7">
    <location>
        <begin position="49"/>
        <end position="262"/>
    </location>
</feature>
<dbReference type="SUPFAM" id="SSF160240">
    <property type="entry name" value="Cation efflux protein cytoplasmic domain-like"/>
    <property type="match status" value="1"/>
</dbReference>
<keyword evidence="9" id="KW-1185">Reference proteome</keyword>
<feature type="transmembrane region" description="Helical" evidence="6">
    <location>
        <begin position="48"/>
        <end position="67"/>
    </location>
</feature>
<protein>
    <submittedName>
        <fullName evidence="8">Cation diffusion facilitator family transporter</fullName>
    </submittedName>
</protein>
<accession>A0A6L3V621</accession>
<feature type="transmembrane region" description="Helical" evidence="6">
    <location>
        <begin position="108"/>
        <end position="129"/>
    </location>
</feature>
<dbReference type="Proteomes" id="UP000481030">
    <property type="component" value="Unassembled WGS sequence"/>
</dbReference>
<dbReference type="EMBL" id="WBOS01000005">
    <property type="protein sequence ID" value="KAB2334859.1"/>
    <property type="molecule type" value="Genomic_DNA"/>
</dbReference>
<comment type="subcellular location">
    <subcellularLocation>
        <location evidence="1">Membrane</location>
        <topology evidence="1">Multi-pass membrane protein</topology>
    </subcellularLocation>
</comment>
<dbReference type="InterPro" id="IPR027469">
    <property type="entry name" value="Cation_efflux_TMD_sf"/>
</dbReference>
<gene>
    <name evidence="8" type="ORF">F7731_13960</name>
</gene>
<evidence type="ECO:0000313" key="8">
    <source>
        <dbReference type="EMBL" id="KAB2334859.1"/>
    </source>
</evidence>
<dbReference type="PANTHER" id="PTHR13414">
    <property type="entry name" value="HUEL-CATION TRANSPORTER"/>
    <property type="match status" value="1"/>
</dbReference>
<feature type="transmembrane region" description="Helical" evidence="6">
    <location>
        <begin position="205"/>
        <end position="226"/>
    </location>
</feature>
<evidence type="ECO:0000313" key="9">
    <source>
        <dbReference type="Proteomes" id="UP000481030"/>
    </source>
</evidence>
<sequence>MSLRKLQFNICIFKNNINKIVLGGVTVEERTNNNQVFALIKKGNKSSAVAAIGNAIIAGAKAIAFVISGNGAMFASTMHSLADAVNQGFVFVGSVLSELKPTRKFPTGFGRVINIFCMIAVIVVTIMAYETIKEGWHLLKHPVKNTGGFWISMIVLIINLVIDGAILVKAMKEILKEARVENINGLGIVSGALKNVGRAAPPTRLVFYEDIVAVTGAFLALMAVVVTSFTSFLAIDGIATILIGFLMIGVAFRVGYDNMVGLIGVAAPQEIVDRVQNAIFSDSEVTDISALRILQEGRYYHVEGIIELRPGLALSVADDIKFRVQDKLLTDPDITDVTLGIIEDDEKQDWPRESLNGLTK</sequence>
<organism evidence="8 9">
    <name type="scientific">Cytobacillus depressus</name>
    <dbReference type="NCBI Taxonomy" id="1602942"/>
    <lineage>
        <taxon>Bacteria</taxon>
        <taxon>Bacillati</taxon>
        <taxon>Bacillota</taxon>
        <taxon>Bacilli</taxon>
        <taxon>Bacillales</taxon>
        <taxon>Bacillaceae</taxon>
        <taxon>Cytobacillus</taxon>
    </lineage>
</organism>
<feature type="transmembrane region" description="Helical" evidence="6">
    <location>
        <begin position="232"/>
        <end position="252"/>
    </location>
</feature>
<dbReference type="Gene3D" id="3.30.70.1350">
    <property type="entry name" value="Cation efflux protein, cytoplasmic domain"/>
    <property type="match status" value="1"/>
</dbReference>
<evidence type="ECO:0000256" key="5">
    <source>
        <dbReference type="ARBA" id="ARBA00023136"/>
    </source>
</evidence>
<evidence type="ECO:0000256" key="4">
    <source>
        <dbReference type="ARBA" id="ARBA00022989"/>
    </source>
</evidence>
<dbReference type="GO" id="GO:0016020">
    <property type="term" value="C:membrane"/>
    <property type="evidence" value="ECO:0007669"/>
    <property type="project" value="UniProtKB-SubCell"/>
</dbReference>
<dbReference type="SUPFAM" id="SSF161111">
    <property type="entry name" value="Cation efflux protein transmembrane domain-like"/>
    <property type="match status" value="1"/>
</dbReference>
<dbReference type="AlphaFoldDB" id="A0A6L3V621"/>
<dbReference type="GO" id="GO:0006829">
    <property type="term" value="P:zinc ion transport"/>
    <property type="evidence" value="ECO:0007669"/>
    <property type="project" value="InterPro"/>
</dbReference>
<comment type="caution">
    <text evidence="8">The sequence shown here is derived from an EMBL/GenBank/DDBJ whole genome shotgun (WGS) entry which is preliminary data.</text>
</comment>
<reference evidence="8 9" key="1">
    <citation type="journal article" date="2016" name="Antonie Van Leeuwenhoek">
        <title>Bacillus depressus sp. nov., isolated from soil of a sunflower field.</title>
        <authorList>
            <person name="Wei X."/>
            <person name="Xin D."/>
            <person name="Xin Y."/>
            <person name="Zhang H."/>
            <person name="Wang T."/>
            <person name="Zhang J."/>
        </authorList>
    </citation>
    <scope>NUCLEOTIDE SEQUENCE [LARGE SCALE GENOMIC DNA]</scope>
    <source>
        <strain evidence="8 9">BZ1</strain>
    </source>
</reference>
<dbReference type="GO" id="GO:0008324">
    <property type="term" value="F:monoatomic cation transmembrane transporter activity"/>
    <property type="evidence" value="ECO:0007669"/>
    <property type="project" value="InterPro"/>
</dbReference>
<keyword evidence="4 6" id="KW-1133">Transmembrane helix</keyword>
<dbReference type="InterPro" id="IPR036837">
    <property type="entry name" value="Cation_efflux_CTD_sf"/>
</dbReference>
<evidence type="ECO:0000259" key="7">
    <source>
        <dbReference type="Pfam" id="PF01545"/>
    </source>
</evidence>
<dbReference type="InterPro" id="IPR002524">
    <property type="entry name" value="Cation_efflux"/>
</dbReference>